<dbReference type="HOGENOM" id="CLU_1028107_0_0_1"/>
<dbReference type="EnsemblPlants" id="OMERI05G07650.1">
    <property type="protein sequence ID" value="OMERI05G07650.1"/>
    <property type="gene ID" value="OMERI05G07650"/>
</dbReference>
<feature type="compositionally biased region" description="Basic and acidic residues" evidence="1">
    <location>
        <begin position="229"/>
        <end position="252"/>
    </location>
</feature>
<accession>A0A0E0DNT5</accession>
<evidence type="ECO:0000313" key="3">
    <source>
        <dbReference type="Proteomes" id="UP000008021"/>
    </source>
</evidence>
<evidence type="ECO:0000313" key="2">
    <source>
        <dbReference type="EnsemblPlants" id="OMERI05G07650.1"/>
    </source>
</evidence>
<organism evidence="2">
    <name type="scientific">Oryza meridionalis</name>
    <dbReference type="NCBI Taxonomy" id="40149"/>
    <lineage>
        <taxon>Eukaryota</taxon>
        <taxon>Viridiplantae</taxon>
        <taxon>Streptophyta</taxon>
        <taxon>Embryophyta</taxon>
        <taxon>Tracheophyta</taxon>
        <taxon>Spermatophyta</taxon>
        <taxon>Magnoliopsida</taxon>
        <taxon>Liliopsida</taxon>
        <taxon>Poales</taxon>
        <taxon>Poaceae</taxon>
        <taxon>BOP clade</taxon>
        <taxon>Oryzoideae</taxon>
        <taxon>Oryzeae</taxon>
        <taxon>Oryzinae</taxon>
        <taxon>Oryza</taxon>
    </lineage>
</organism>
<sequence length="271" mass="29923">MTPPRARSLPLPACPRQRRAELVPRRRHTPPWPALAGVVVVPLSSEQRPRLPLMEPRLFPAVAALHQGLPSPPPRRFAPSAGAPPGTALDGAGVVCPSAGLAVAHATLVCESPPHRHRVCPPFSWTCAEFSHPASVHRLLFCAGTLDSAEILKNSMCTAVAFEITVPLTSGPTCHTHVKKRRERWRWPSPSPSALAASAGRQLDEERLWRFVEEEDARRGGAAAAGRQLGEEERRRRFGEEEERGKEERRFGEEEDARWEGAAVRRSAARW</sequence>
<dbReference type="Proteomes" id="UP000008021">
    <property type="component" value="Chromosome 5"/>
</dbReference>
<reference evidence="2" key="1">
    <citation type="submission" date="2015-04" db="UniProtKB">
        <authorList>
            <consortium name="EnsemblPlants"/>
        </authorList>
    </citation>
    <scope>IDENTIFICATION</scope>
</reference>
<name>A0A0E0DNT5_9ORYZ</name>
<keyword evidence="3" id="KW-1185">Reference proteome</keyword>
<dbReference type="AlphaFoldDB" id="A0A0E0DNT5"/>
<feature type="region of interest" description="Disordered" evidence="1">
    <location>
        <begin position="219"/>
        <end position="271"/>
    </location>
</feature>
<reference evidence="2" key="2">
    <citation type="submission" date="2018-05" db="EMBL/GenBank/DDBJ databases">
        <title>OmerRS3 (Oryza meridionalis Reference Sequence Version 3).</title>
        <authorList>
            <person name="Zhang J."/>
            <person name="Kudrna D."/>
            <person name="Lee S."/>
            <person name="Talag J."/>
            <person name="Welchert J."/>
            <person name="Wing R.A."/>
        </authorList>
    </citation>
    <scope>NUCLEOTIDE SEQUENCE [LARGE SCALE GENOMIC DNA]</scope>
    <source>
        <strain evidence="2">cv. OR44</strain>
    </source>
</reference>
<proteinExistence type="predicted"/>
<evidence type="ECO:0000256" key="1">
    <source>
        <dbReference type="SAM" id="MobiDB-lite"/>
    </source>
</evidence>
<protein>
    <submittedName>
        <fullName evidence="2">Uncharacterized protein</fullName>
    </submittedName>
</protein>
<dbReference type="Gramene" id="OMERI05G07650.1">
    <property type="protein sequence ID" value="OMERI05G07650.1"/>
    <property type="gene ID" value="OMERI05G07650"/>
</dbReference>